<dbReference type="AlphaFoldDB" id="A0A437REX1"/>
<comment type="caution">
    <text evidence="1">The sequence shown here is derived from an EMBL/GenBank/DDBJ whole genome shotgun (WGS) entry which is preliminary data.</text>
</comment>
<accession>A0A437REX1</accession>
<dbReference type="Proteomes" id="UP000285575">
    <property type="component" value="Unassembled WGS sequence"/>
</dbReference>
<dbReference type="Gene3D" id="3.10.28.20">
    <property type="entry name" value="Acetamidase/Formamidase-like domains"/>
    <property type="match status" value="1"/>
</dbReference>
<sequence>MSTLPHLPASVETCHWGFFDASLKPALTVASGQRFTVATVSGGSAVLPPAGFHVPPELLDIHARLPMAMPGHILTGPVAVEGAMPGDVLEVRIIDVQLRQDWGYNVIRPLAGTLPDDFQAYRHLNIPLDRERGVALLPWGLALPLHPFFGVMGVAPPPNWGRISTIQPRAHGGNLDNKELGPGTRLYLPVHAPGALFSCGDGHGAQGDGEVCVTAIETALLGTFELVLHKRAAGQGLSFPRGETPTHWITMGTDPDLDRALEMALRDMIALLGEHAGLGREDAYTLCSLAVDFRITQSVNGHKGVHGMLPKALIQR</sequence>
<dbReference type="EMBL" id="SACR01000004">
    <property type="protein sequence ID" value="RVU45305.1"/>
    <property type="molecule type" value="Genomic_DNA"/>
</dbReference>
<dbReference type="RefSeq" id="WP_128229404.1">
    <property type="nucleotide sequence ID" value="NZ_SACR01000004.1"/>
</dbReference>
<proteinExistence type="predicted"/>
<protein>
    <submittedName>
        <fullName evidence="1">Amidase</fullName>
    </submittedName>
</protein>
<dbReference type="PANTHER" id="PTHR31891:SF1">
    <property type="entry name" value="FORMAMIDASE C869.04-RELATED"/>
    <property type="match status" value="1"/>
</dbReference>
<gene>
    <name evidence="1" type="ORF">EOE66_14325</name>
</gene>
<dbReference type="OrthoDB" id="9785236at2"/>
<evidence type="ECO:0000313" key="1">
    <source>
        <dbReference type="EMBL" id="RVU45305.1"/>
    </source>
</evidence>
<keyword evidence="2" id="KW-1185">Reference proteome</keyword>
<name>A0A437REX1_9BURK</name>
<dbReference type="Gene3D" id="2.60.120.580">
    <property type="entry name" value="Acetamidase/Formamidase-like domains"/>
    <property type="match status" value="2"/>
</dbReference>
<dbReference type="GO" id="GO:0016811">
    <property type="term" value="F:hydrolase activity, acting on carbon-nitrogen (but not peptide) bonds, in linear amides"/>
    <property type="evidence" value="ECO:0007669"/>
    <property type="project" value="InterPro"/>
</dbReference>
<dbReference type="InterPro" id="IPR004304">
    <property type="entry name" value="FmdA_AmdA"/>
</dbReference>
<dbReference type="PANTHER" id="PTHR31891">
    <property type="entry name" value="FORMAMIDASE C869.04-RELATED"/>
    <property type="match status" value="1"/>
</dbReference>
<dbReference type="Pfam" id="PF03069">
    <property type="entry name" value="FmdA_AmdA"/>
    <property type="match status" value="2"/>
</dbReference>
<reference evidence="1 2" key="1">
    <citation type="submission" date="2019-01" db="EMBL/GenBank/DDBJ databases">
        <authorList>
            <person name="Chen W.-M."/>
        </authorList>
    </citation>
    <scope>NUCLEOTIDE SEQUENCE [LARGE SCALE GENOMIC DNA]</scope>
    <source>
        <strain evidence="1 2">KYPY4</strain>
    </source>
</reference>
<dbReference type="SUPFAM" id="SSF141130">
    <property type="entry name" value="Acetamidase/Formamidase-like"/>
    <property type="match status" value="1"/>
</dbReference>
<evidence type="ECO:0000313" key="2">
    <source>
        <dbReference type="Proteomes" id="UP000285575"/>
    </source>
</evidence>
<organism evidence="1 2">
    <name type="scientific">Rubrivivax rivuli</name>
    <dbReference type="NCBI Taxonomy" id="1862385"/>
    <lineage>
        <taxon>Bacteria</taxon>
        <taxon>Pseudomonadati</taxon>
        <taxon>Pseudomonadota</taxon>
        <taxon>Betaproteobacteria</taxon>
        <taxon>Burkholderiales</taxon>
        <taxon>Sphaerotilaceae</taxon>
        <taxon>Rubrivivax</taxon>
    </lineage>
</organism>